<sequence length="759" mass="78219">MTAATGHNPQAALERAFASKSYKFGDSAVAARAQQLAQQLHLTAESFANQYDSFALISDWNMDVTAQRLKMVADYLEREQRKENSRPRVGAGGTGGSALKAVPQAAKPTWEDLSDKLDYPTPSAKRQALDPNAVNPGTASKEGTAMKPSTGRPGTSGAAGTPQASARQAPGAGVSQGWGASTPMATRLAASTPSTQPPSAFTLRVNQGQVVAVLNEHLPGPATYCQLYQRGASMPIRPLGQPILDAAELLFMMEVLETKVHALDERIMDFAESLTAATQHTAASGTSRTQNAVAGTPGCGGPAGTPTPVPVANSMLAPAGTPLPAAQAAANSTPGVIHTPVVVATTPATEREEARGVAEPLQHSVADMSHQPVWVAGRVLAETEGAPLNAESLLLEGCRDASGGARVRLDVSCLPAYRLFPGQSVCAYGLNPTGGKFIAQRLVTHVPPPPLAVTGPDAAAARESGLSLVVATGPYCLTEDLLYSPLEELLSYCTAHPPDVLLLLGPFVDSEHPGVAAGGGIADRTADSLMREEVLRRLAAWRSDHPSATVALMPAVRDMTALPVLPQPSMTAAAQALGPPDKAVALQNPSTVSMGPLVVAACSADVLKALSANEHSRVPPGTAVERLPALASHVLGQRSFYPLYPAAPGTCLDTSHYSQLQLPVMPNVLLMPSDLAPFAKLLPPTAWMAGGPPGLEVAGSVAGAGKGTGAAPPVSAAPVVVINPGRLARGAAGGTFAHVVVSPGDAPVLERIRVEVKRV</sequence>
<proteinExistence type="inferred from homology"/>
<dbReference type="EMBL" id="BNCP01000043">
    <property type="protein sequence ID" value="GIL88294.1"/>
    <property type="molecule type" value="Genomic_DNA"/>
</dbReference>
<evidence type="ECO:0000256" key="6">
    <source>
        <dbReference type="PIRNR" id="PIRNR018300"/>
    </source>
</evidence>
<comment type="function">
    <text evidence="6">Accessory subunit of the DNA polymerase alpha complex (also known as the alpha DNA polymerase-primase complex) which plays an essential role in the initiation of DNA synthesis.</text>
</comment>
<keyword evidence="4 6" id="KW-0235">DNA replication</keyword>
<organism evidence="10 11">
    <name type="scientific">Volvox reticuliferus</name>
    <dbReference type="NCBI Taxonomy" id="1737510"/>
    <lineage>
        <taxon>Eukaryota</taxon>
        <taxon>Viridiplantae</taxon>
        <taxon>Chlorophyta</taxon>
        <taxon>core chlorophytes</taxon>
        <taxon>Chlorophyceae</taxon>
        <taxon>CS clade</taxon>
        <taxon>Chlamydomonadales</taxon>
        <taxon>Volvocaceae</taxon>
        <taxon>Volvox</taxon>
    </lineage>
</organism>
<dbReference type="InterPro" id="IPR054300">
    <property type="entry name" value="OB_DPOA2"/>
</dbReference>
<dbReference type="InterPro" id="IPR007185">
    <property type="entry name" value="DNA_pol_a/d/e_bsu"/>
</dbReference>
<dbReference type="Proteomes" id="UP000747110">
    <property type="component" value="Unassembled WGS sequence"/>
</dbReference>
<protein>
    <recommendedName>
        <fullName evidence="3 6">DNA polymerase alpha subunit B</fullName>
    </recommendedName>
</protein>
<evidence type="ECO:0000313" key="11">
    <source>
        <dbReference type="Proteomes" id="UP000747110"/>
    </source>
</evidence>
<feature type="region of interest" description="Disordered" evidence="7">
    <location>
        <begin position="78"/>
        <end position="180"/>
    </location>
</feature>
<dbReference type="GO" id="GO:0005658">
    <property type="term" value="C:alpha DNA polymerase:primase complex"/>
    <property type="evidence" value="ECO:0007669"/>
    <property type="project" value="TreeGrafter"/>
</dbReference>
<dbReference type="Gene3D" id="3.60.21.60">
    <property type="match status" value="2"/>
</dbReference>
<dbReference type="Pfam" id="PF04042">
    <property type="entry name" value="DNA_pol_E_B"/>
    <property type="match status" value="1"/>
</dbReference>
<dbReference type="GO" id="GO:0006270">
    <property type="term" value="P:DNA replication initiation"/>
    <property type="evidence" value="ECO:0007669"/>
    <property type="project" value="TreeGrafter"/>
</dbReference>
<evidence type="ECO:0000259" key="9">
    <source>
        <dbReference type="Pfam" id="PF22062"/>
    </source>
</evidence>
<feature type="compositionally biased region" description="Low complexity" evidence="7">
    <location>
        <begin position="304"/>
        <end position="315"/>
    </location>
</feature>
<feature type="region of interest" description="Disordered" evidence="7">
    <location>
        <begin position="281"/>
        <end position="315"/>
    </location>
</feature>
<dbReference type="PIRSF" id="PIRSF018300">
    <property type="entry name" value="DNA_pol_alph_2"/>
    <property type="match status" value="1"/>
</dbReference>
<dbReference type="PANTHER" id="PTHR23061:SF12">
    <property type="entry name" value="DNA POLYMERASE ALPHA SUBUNIT B"/>
    <property type="match status" value="1"/>
</dbReference>
<evidence type="ECO:0000256" key="4">
    <source>
        <dbReference type="ARBA" id="ARBA00022705"/>
    </source>
</evidence>
<gene>
    <name evidence="10" type="ORF">Vretifemale_16219</name>
</gene>
<comment type="similarity">
    <text evidence="2 6">Belongs to the DNA polymerase alpha subunit B family.</text>
</comment>
<name>A0A8J4LUA4_9CHLO</name>
<feature type="compositionally biased region" description="Polar residues" evidence="7">
    <location>
        <begin position="281"/>
        <end position="291"/>
    </location>
</feature>
<evidence type="ECO:0000259" key="8">
    <source>
        <dbReference type="Pfam" id="PF04042"/>
    </source>
</evidence>
<dbReference type="Pfam" id="PF22062">
    <property type="entry name" value="OB_DPOA2"/>
    <property type="match status" value="1"/>
</dbReference>
<keyword evidence="5 6" id="KW-0539">Nucleus</keyword>
<dbReference type="AlphaFoldDB" id="A0A8J4LUA4"/>
<comment type="caution">
    <text evidence="10">The sequence shown here is derived from an EMBL/GenBank/DDBJ whole genome shotgun (WGS) entry which is preliminary data.</text>
</comment>
<dbReference type="InterPro" id="IPR016722">
    <property type="entry name" value="DNA_pol_alpha_bsu"/>
</dbReference>
<dbReference type="OrthoDB" id="336885at2759"/>
<keyword evidence="11" id="KW-1185">Reference proteome</keyword>
<feature type="domain" description="DNA polymerase alpha/delta/epsilon subunit B" evidence="8">
    <location>
        <begin position="469"/>
        <end position="680"/>
    </location>
</feature>
<dbReference type="PANTHER" id="PTHR23061">
    <property type="entry name" value="DNA POLYMERASE 2 ALPHA 70 KDA SUBUNIT"/>
    <property type="match status" value="1"/>
</dbReference>
<evidence type="ECO:0000256" key="1">
    <source>
        <dbReference type="ARBA" id="ARBA00004123"/>
    </source>
</evidence>
<evidence type="ECO:0000256" key="5">
    <source>
        <dbReference type="ARBA" id="ARBA00023242"/>
    </source>
</evidence>
<accession>A0A8J4LUA4</accession>
<dbReference type="GO" id="GO:0003677">
    <property type="term" value="F:DNA binding"/>
    <property type="evidence" value="ECO:0007669"/>
    <property type="project" value="InterPro"/>
</dbReference>
<comment type="subcellular location">
    <subcellularLocation>
        <location evidence="1 6">Nucleus</location>
    </subcellularLocation>
</comment>
<evidence type="ECO:0000256" key="2">
    <source>
        <dbReference type="ARBA" id="ARBA00007299"/>
    </source>
</evidence>
<evidence type="ECO:0000256" key="3">
    <source>
        <dbReference type="ARBA" id="ARBA00018596"/>
    </source>
</evidence>
<evidence type="ECO:0000256" key="7">
    <source>
        <dbReference type="SAM" id="MobiDB-lite"/>
    </source>
</evidence>
<evidence type="ECO:0000313" key="10">
    <source>
        <dbReference type="EMBL" id="GIL88294.1"/>
    </source>
</evidence>
<feature type="compositionally biased region" description="Basic and acidic residues" evidence="7">
    <location>
        <begin position="109"/>
        <end position="118"/>
    </location>
</feature>
<reference evidence="10" key="1">
    <citation type="journal article" date="2021" name="Proc. Natl. Acad. Sci. U.S.A.">
        <title>Three genomes in the algal genus Volvox reveal the fate of a haploid sex-determining region after a transition to homothallism.</title>
        <authorList>
            <person name="Yamamoto K."/>
            <person name="Hamaji T."/>
            <person name="Kawai-Toyooka H."/>
            <person name="Matsuzaki R."/>
            <person name="Takahashi F."/>
            <person name="Nishimura Y."/>
            <person name="Kawachi M."/>
            <person name="Noguchi H."/>
            <person name="Minakuchi Y."/>
            <person name="Umen J.G."/>
            <person name="Toyoda A."/>
            <person name="Nozaki H."/>
        </authorList>
    </citation>
    <scope>NUCLEOTIDE SEQUENCE</scope>
    <source>
        <strain evidence="10">NIES-3786</strain>
    </source>
</reference>
<feature type="domain" description="DNA polymerase alpha subunit B OB" evidence="9">
    <location>
        <begin position="364"/>
        <end position="443"/>
    </location>
</feature>